<name>A0A660LEK7_9ACTN</name>
<sequence length="103" mass="10095">MPSKLTLATAAVTFLFAAVPATADATDVCNEAENSHRGGYTVNGGPVDPNPPAFLRGSQMRVGNGKGAGLVHAAERSPALRTCGPEGGTGGGDGGGDGEGMPT</sequence>
<accession>A0A660LEK7</accession>
<gene>
    <name evidence="3" type="ORF">C8N24_2600</name>
</gene>
<dbReference type="EMBL" id="RBIL01000001">
    <property type="protein sequence ID" value="RKQ92746.1"/>
    <property type="molecule type" value="Genomic_DNA"/>
</dbReference>
<comment type="caution">
    <text evidence="3">The sequence shown here is derived from an EMBL/GenBank/DDBJ whole genome shotgun (WGS) entry which is preliminary data.</text>
</comment>
<feature type="chain" id="PRO_5038765225" evidence="2">
    <location>
        <begin position="24"/>
        <end position="103"/>
    </location>
</feature>
<proteinExistence type="predicted"/>
<evidence type="ECO:0000313" key="4">
    <source>
        <dbReference type="Proteomes" id="UP000278962"/>
    </source>
</evidence>
<dbReference type="AlphaFoldDB" id="A0A660LEK7"/>
<dbReference type="OrthoDB" id="9956601at2"/>
<organism evidence="3 4">
    <name type="scientific">Solirubrobacter pauli</name>
    <dbReference type="NCBI Taxonomy" id="166793"/>
    <lineage>
        <taxon>Bacteria</taxon>
        <taxon>Bacillati</taxon>
        <taxon>Actinomycetota</taxon>
        <taxon>Thermoleophilia</taxon>
        <taxon>Solirubrobacterales</taxon>
        <taxon>Solirubrobacteraceae</taxon>
        <taxon>Solirubrobacter</taxon>
    </lineage>
</organism>
<protein>
    <submittedName>
        <fullName evidence="3">Uncharacterized protein</fullName>
    </submittedName>
</protein>
<feature type="compositionally biased region" description="Gly residues" evidence="1">
    <location>
        <begin position="85"/>
        <end position="103"/>
    </location>
</feature>
<evidence type="ECO:0000256" key="2">
    <source>
        <dbReference type="SAM" id="SignalP"/>
    </source>
</evidence>
<dbReference type="Proteomes" id="UP000278962">
    <property type="component" value="Unassembled WGS sequence"/>
</dbReference>
<keyword evidence="4" id="KW-1185">Reference proteome</keyword>
<feature type="region of interest" description="Disordered" evidence="1">
    <location>
        <begin position="65"/>
        <end position="103"/>
    </location>
</feature>
<feature type="signal peptide" evidence="2">
    <location>
        <begin position="1"/>
        <end position="23"/>
    </location>
</feature>
<keyword evidence="2" id="KW-0732">Signal</keyword>
<dbReference type="RefSeq" id="WP_121250487.1">
    <property type="nucleotide sequence ID" value="NZ_RBIL01000001.1"/>
</dbReference>
<evidence type="ECO:0000313" key="3">
    <source>
        <dbReference type="EMBL" id="RKQ92746.1"/>
    </source>
</evidence>
<evidence type="ECO:0000256" key="1">
    <source>
        <dbReference type="SAM" id="MobiDB-lite"/>
    </source>
</evidence>
<reference evidence="3 4" key="1">
    <citation type="submission" date="2018-10" db="EMBL/GenBank/DDBJ databases">
        <title>Genomic Encyclopedia of Archaeal and Bacterial Type Strains, Phase II (KMG-II): from individual species to whole genera.</title>
        <authorList>
            <person name="Goeker M."/>
        </authorList>
    </citation>
    <scope>NUCLEOTIDE SEQUENCE [LARGE SCALE GENOMIC DNA]</scope>
    <source>
        <strain evidence="3 4">DSM 14954</strain>
    </source>
</reference>